<organism evidence="6 7">
    <name type="scientific">Phytophthora oleae</name>
    <dbReference type="NCBI Taxonomy" id="2107226"/>
    <lineage>
        <taxon>Eukaryota</taxon>
        <taxon>Sar</taxon>
        <taxon>Stramenopiles</taxon>
        <taxon>Oomycota</taxon>
        <taxon>Peronosporomycetes</taxon>
        <taxon>Peronosporales</taxon>
        <taxon>Peronosporaceae</taxon>
        <taxon>Phytophthora</taxon>
    </lineage>
</organism>
<dbReference type="Gene3D" id="2.60.34.10">
    <property type="entry name" value="Substrate Binding Domain Of DNAk, Chain A, domain 1"/>
    <property type="match status" value="1"/>
</dbReference>
<evidence type="ECO:0000256" key="3">
    <source>
        <dbReference type="ARBA" id="ARBA00022840"/>
    </source>
</evidence>
<evidence type="ECO:0000256" key="4">
    <source>
        <dbReference type="RuleBase" id="RU003322"/>
    </source>
</evidence>
<dbReference type="InterPro" id="IPR018181">
    <property type="entry name" value="Heat_shock_70_CS"/>
</dbReference>
<name>A0ABD3G601_9STRA</name>
<dbReference type="CDD" id="cd24028">
    <property type="entry name" value="ASKHA_NBD_HSP70_HSPA1-like"/>
    <property type="match status" value="1"/>
</dbReference>
<dbReference type="Gene3D" id="3.90.640.10">
    <property type="entry name" value="Actin, Chain A, domain 4"/>
    <property type="match status" value="1"/>
</dbReference>
<dbReference type="PRINTS" id="PR00301">
    <property type="entry name" value="HEATSHOCK70"/>
</dbReference>
<gene>
    <name evidence="6" type="ORF">V7S43_001077</name>
</gene>
<dbReference type="InterPro" id="IPR043129">
    <property type="entry name" value="ATPase_NBD"/>
</dbReference>
<dbReference type="PANTHER" id="PTHR19375">
    <property type="entry name" value="HEAT SHOCK PROTEIN 70KDA"/>
    <property type="match status" value="1"/>
</dbReference>
<comment type="similarity">
    <text evidence="1 4">Belongs to the heat shock protein 70 family.</text>
</comment>
<keyword evidence="2 4" id="KW-0547">Nucleotide-binding</keyword>
<dbReference type="Pfam" id="PF00012">
    <property type="entry name" value="HSP70"/>
    <property type="match status" value="1"/>
</dbReference>
<proteinExistence type="inferred from homology"/>
<dbReference type="SUPFAM" id="SSF53067">
    <property type="entry name" value="Actin-like ATPase domain"/>
    <property type="match status" value="2"/>
</dbReference>
<dbReference type="PROSITE" id="PS01036">
    <property type="entry name" value="HSP70_3"/>
    <property type="match status" value="1"/>
</dbReference>
<comment type="caution">
    <text evidence="6">The sequence shown here is derived from an EMBL/GenBank/DDBJ whole genome shotgun (WGS) entry which is preliminary data.</text>
</comment>
<keyword evidence="3 4" id="KW-0067">ATP-binding</keyword>
<dbReference type="AlphaFoldDB" id="A0ABD3G601"/>
<dbReference type="InterPro" id="IPR029047">
    <property type="entry name" value="HSP70_peptide-bd_sf"/>
</dbReference>
<dbReference type="SUPFAM" id="SSF100920">
    <property type="entry name" value="Heat shock protein 70kD (HSP70), peptide-binding domain"/>
    <property type="match status" value="1"/>
</dbReference>
<dbReference type="FunFam" id="3.90.640.10:FF:000010">
    <property type="entry name" value="heat shock 70 kDa protein 14"/>
    <property type="match status" value="1"/>
</dbReference>
<dbReference type="GO" id="GO:0005524">
    <property type="term" value="F:ATP binding"/>
    <property type="evidence" value="ECO:0007669"/>
    <property type="project" value="UniProtKB-KW"/>
</dbReference>
<sequence length="571" mass="61692">MVVAGIDIGTTHGCVGVWHNGKVNVIANDQGFRTTPAYVCFEGEEVIVGDTAVNKLPSHAENTIFHLKRLLGKAHAEIKDRDFVKEWPFDVTEGAEGVAQAETQRNGEKHPVTAVEFMTLLLQNLKDLAEDFTGEKLEHVVISKPAHTDDKYTELLDAAAKQAGVNVLTYLSEPLAAAIAYGLDEAANNDKPEYVLVFDIGGATHDVTLLNADKGLFEVVASKGKDTLGGEDFTAAVFEHCAKSFLRKTKLDVKTNQKASSRLRIACETAKRSLSTQTQVNIEVDTLMEGEDFALKLSRPRFEELINDYVHETITEIDAILEENELEKEDIDHIVLVGGSTRIPLVQSLVKKYFEGKTVHTQLSPDEAVAYGATIEASGLAELVDVPEPKKPLNMVNVVPLNLSVALANGSVSELIQRDTILPATATELFTTSEDNQETVFLQIYEGQRLMAKDNTLVAQLSVSGITPLPKGDAEIEVTFTVSTKGVLAVTASERKAGNKSLEVAQDAKRLTPADVAAIVKKAEDAAEEDDEKLGELEDAEEAAELAAAAAPEVETTSAPVVPVVPTQDLD</sequence>
<evidence type="ECO:0008006" key="8">
    <source>
        <dbReference type="Google" id="ProtNLM"/>
    </source>
</evidence>
<evidence type="ECO:0000256" key="1">
    <source>
        <dbReference type="ARBA" id="ARBA00007381"/>
    </source>
</evidence>
<dbReference type="InterPro" id="IPR013126">
    <property type="entry name" value="Hsp_70_fam"/>
</dbReference>
<evidence type="ECO:0000256" key="5">
    <source>
        <dbReference type="SAM" id="MobiDB-lite"/>
    </source>
</evidence>
<evidence type="ECO:0000313" key="7">
    <source>
        <dbReference type="Proteomes" id="UP001632037"/>
    </source>
</evidence>
<reference evidence="6 7" key="1">
    <citation type="submission" date="2024-09" db="EMBL/GenBank/DDBJ databases">
        <title>Genome sequencing and assembly of Phytophthora oleae, isolate VK10A, causative agent of rot of olive drupes.</title>
        <authorList>
            <person name="Conti Taguali S."/>
            <person name="Riolo M."/>
            <person name="La Spada F."/>
            <person name="Cacciola S.O."/>
            <person name="Dionisio G."/>
        </authorList>
    </citation>
    <scope>NUCLEOTIDE SEQUENCE [LARGE SCALE GENOMIC DNA]</scope>
    <source>
        <strain evidence="6 7">VK10A</strain>
    </source>
</reference>
<feature type="region of interest" description="Disordered" evidence="5">
    <location>
        <begin position="548"/>
        <end position="571"/>
    </location>
</feature>
<dbReference type="Gene3D" id="3.30.420.40">
    <property type="match status" value="2"/>
</dbReference>
<dbReference type="Proteomes" id="UP001632037">
    <property type="component" value="Unassembled WGS sequence"/>
</dbReference>
<dbReference type="Gene3D" id="3.30.30.30">
    <property type="match status" value="1"/>
</dbReference>
<protein>
    <recommendedName>
        <fullName evidence="8">Hsp70-like protein</fullName>
    </recommendedName>
</protein>
<keyword evidence="7" id="KW-1185">Reference proteome</keyword>
<evidence type="ECO:0000313" key="6">
    <source>
        <dbReference type="EMBL" id="KAL3673361.1"/>
    </source>
</evidence>
<accession>A0ABD3G601</accession>
<evidence type="ECO:0000256" key="2">
    <source>
        <dbReference type="ARBA" id="ARBA00022741"/>
    </source>
</evidence>
<dbReference type="EMBL" id="JBIMZQ010000002">
    <property type="protein sequence ID" value="KAL3673361.1"/>
    <property type="molecule type" value="Genomic_DNA"/>
</dbReference>